<feature type="compositionally biased region" description="Acidic residues" evidence="1">
    <location>
        <begin position="292"/>
        <end position="303"/>
    </location>
</feature>
<name>A0A8H3G488_9LECA</name>
<proteinExistence type="predicted"/>
<feature type="compositionally biased region" description="Low complexity" evidence="1">
    <location>
        <begin position="277"/>
        <end position="286"/>
    </location>
</feature>
<accession>A0A8H3G488</accession>
<reference evidence="3" key="1">
    <citation type="submission" date="2021-03" db="EMBL/GenBank/DDBJ databases">
        <authorList>
            <person name="Tagirdzhanova G."/>
        </authorList>
    </citation>
    <scope>NUCLEOTIDE SEQUENCE</scope>
</reference>
<dbReference type="SUPFAM" id="SSF52402">
    <property type="entry name" value="Adenine nucleotide alpha hydrolases-like"/>
    <property type="match status" value="1"/>
</dbReference>
<feature type="region of interest" description="Disordered" evidence="1">
    <location>
        <begin position="254"/>
        <end position="355"/>
    </location>
</feature>
<evidence type="ECO:0000259" key="2">
    <source>
        <dbReference type="Pfam" id="PF00582"/>
    </source>
</evidence>
<evidence type="ECO:0000256" key="1">
    <source>
        <dbReference type="SAM" id="MobiDB-lite"/>
    </source>
</evidence>
<dbReference type="PRINTS" id="PR01438">
    <property type="entry name" value="UNVRSLSTRESS"/>
</dbReference>
<keyword evidence="4" id="KW-1185">Reference proteome</keyword>
<dbReference type="OrthoDB" id="843225at2759"/>
<organism evidence="3 4">
    <name type="scientific">Imshaugia aleurites</name>
    <dbReference type="NCBI Taxonomy" id="172621"/>
    <lineage>
        <taxon>Eukaryota</taxon>
        <taxon>Fungi</taxon>
        <taxon>Dikarya</taxon>
        <taxon>Ascomycota</taxon>
        <taxon>Pezizomycotina</taxon>
        <taxon>Lecanoromycetes</taxon>
        <taxon>OSLEUM clade</taxon>
        <taxon>Lecanoromycetidae</taxon>
        <taxon>Lecanorales</taxon>
        <taxon>Lecanorineae</taxon>
        <taxon>Parmeliaceae</taxon>
        <taxon>Imshaugia</taxon>
    </lineage>
</organism>
<dbReference type="PANTHER" id="PTHR47815">
    <property type="entry name" value="UNIVERSAL STRESS PROTEIN A FAMILY PROTEIN C25B2.10"/>
    <property type="match status" value="1"/>
</dbReference>
<sequence length="355" mass="38960">MLNGFVDVSTYESRVSFDTFDNKDATDISFTLVSKHKNYAYSRRSRTFLCGTDQNDYSDFALEWLVEELVEDGDEIVCLRVVDKDSKISSNVSVEQGVYKTEAHKLLEHIQQKNEEDKAISLVLEFAVGKVPETIQRMIKIYAPACLIVGTRGKSLGGIQGLLPGSVSKYCLQNSPVPVVVVRPEEKREKKKRKRLADPSRQNYSSILDKTNASGSGAFERLAQQSGGEASEIEAAAVARAIGLNQGFGSWKGFKKEGDDGSPLARTASGRSDTISETESPSPTSPLIMDSAMEDVPEMDDLEGSALSDSVQEWEEPEGEEGAESKTSEELSPINDLTVRDPEEAEVSRGRETEV</sequence>
<gene>
    <name evidence="3" type="ORF">IMSHALPRED_010699</name>
</gene>
<comment type="caution">
    <text evidence="3">The sequence shown here is derived from an EMBL/GenBank/DDBJ whole genome shotgun (WGS) entry which is preliminary data.</text>
</comment>
<feature type="compositionally biased region" description="Basic and acidic residues" evidence="1">
    <location>
        <begin position="338"/>
        <end position="355"/>
    </location>
</feature>
<evidence type="ECO:0000313" key="3">
    <source>
        <dbReference type="EMBL" id="CAF9936288.1"/>
    </source>
</evidence>
<dbReference type="Gene3D" id="3.40.50.620">
    <property type="entry name" value="HUPs"/>
    <property type="match status" value="1"/>
</dbReference>
<feature type="region of interest" description="Disordered" evidence="1">
    <location>
        <begin position="184"/>
        <end position="212"/>
    </location>
</feature>
<dbReference type="InterPro" id="IPR006015">
    <property type="entry name" value="Universal_stress_UspA"/>
</dbReference>
<feature type="compositionally biased region" description="Acidic residues" evidence="1">
    <location>
        <begin position="312"/>
        <end position="322"/>
    </location>
</feature>
<feature type="compositionally biased region" description="Polar residues" evidence="1">
    <location>
        <begin position="200"/>
        <end position="212"/>
    </location>
</feature>
<dbReference type="EMBL" id="CAJPDT010000090">
    <property type="protein sequence ID" value="CAF9936288.1"/>
    <property type="molecule type" value="Genomic_DNA"/>
</dbReference>
<evidence type="ECO:0000313" key="4">
    <source>
        <dbReference type="Proteomes" id="UP000664534"/>
    </source>
</evidence>
<dbReference type="InterPro" id="IPR006016">
    <property type="entry name" value="UspA"/>
</dbReference>
<feature type="domain" description="UspA" evidence="2">
    <location>
        <begin position="46"/>
        <end position="183"/>
    </location>
</feature>
<dbReference type="Pfam" id="PF00582">
    <property type="entry name" value="Usp"/>
    <property type="match status" value="1"/>
</dbReference>
<dbReference type="PANTHER" id="PTHR47815:SF1">
    <property type="entry name" value="UNIVERSAL STRESS PROTEIN A FAMILY PROTEIN C25B2.10"/>
    <property type="match status" value="1"/>
</dbReference>
<dbReference type="AlphaFoldDB" id="A0A8H3G488"/>
<dbReference type="InterPro" id="IPR014729">
    <property type="entry name" value="Rossmann-like_a/b/a_fold"/>
</dbReference>
<dbReference type="CDD" id="cd23659">
    <property type="entry name" value="USP_At3g01520-like"/>
    <property type="match status" value="1"/>
</dbReference>
<dbReference type="Proteomes" id="UP000664534">
    <property type="component" value="Unassembled WGS sequence"/>
</dbReference>
<protein>
    <recommendedName>
        <fullName evidence="2">UspA domain-containing protein</fullName>
    </recommendedName>
</protein>